<dbReference type="Gene3D" id="2.60.40.10">
    <property type="entry name" value="Immunoglobulins"/>
    <property type="match status" value="1"/>
</dbReference>
<dbReference type="EC" id="3.2.1.40" evidence="2"/>
<dbReference type="PANTHER" id="PTHR33307">
    <property type="entry name" value="ALPHA-RHAMNOSIDASE (EUROFUNG)"/>
    <property type="match status" value="1"/>
</dbReference>
<dbReference type="Pfam" id="PF17390">
    <property type="entry name" value="Bac_rhamnosid_C"/>
    <property type="match status" value="1"/>
</dbReference>
<protein>
    <recommendedName>
        <fullName evidence="2">alpha-L-rhamnosidase</fullName>
        <ecNumber evidence="2">3.2.1.40</ecNumber>
    </recommendedName>
</protein>
<dbReference type="EMBL" id="CP163302">
    <property type="protein sequence ID" value="XDP44613.1"/>
    <property type="molecule type" value="Genomic_DNA"/>
</dbReference>
<keyword evidence="3" id="KW-0378">Hydrolase</keyword>
<name>A0AB39L1Y8_9MICC</name>
<accession>A0AB39L1Y8</accession>
<dbReference type="SUPFAM" id="SSF48208">
    <property type="entry name" value="Six-hairpin glycosidases"/>
    <property type="match status" value="1"/>
</dbReference>
<evidence type="ECO:0000256" key="4">
    <source>
        <dbReference type="SAM" id="MobiDB-lite"/>
    </source>
</evidence>
<organism evidence="7">
    <name type="scientific">Sinomonas puerhi</name>
    <dbReference type="NCBI Taxonomy" id="3238584"/>
    <lineage>
        <taxon>Bacteria</taxon>
        <taxon>Bacillati</taxon>
        <taxon>Actinomycetota</taxon>
        <taxon>Actinomycetes</taxon>
        <taxon>Micrococcales</taxon>
        <taxon>Micrococcaceae</taxon>
        <taxon>Sinomonas</taxon>
    </lineage>
</organism>
<feature type="region of interest" description="Disordered" evidence="4">
    <location>
        <begin position="260"/>
        <end position="280"/>
    </location>
</feature>
<sequence>MATTGTETSNDSQATAREALGPLVPVRLRVEGAERCLTAGPTPRLSWQAEARAGAGDPSSAGTRTGAEVPDGRLTPVAAEARILAVDGRVLWAPGPLALPAHATTRVVVPAASALPPDTECSWTVRLRSADGAWGPWSAEHAFGTGLGDADWTAQWITRAPGGRAPIRIVHGLGGRPELRWHGIPFVPAPAEAEFDFTLEAELRPVLGACGIVFHSGGPGTGLLLELGPGDRITLRPLAAWGQPCGPEDWASAPLAEAALPAPSPASTDRHPDGRVRPGETPWRHLRAEARGGRLAVAVDGTPVLDTALPAPAGTLLGLHATPRAEGALRGLTLSNGTEPFRYSTAADGLAGWPADTPFRQPDEWSLLRTEVRLAGPVRRAVLYAAARHQAWASVGGREVLALSSFGYPGEDYYDAADVTSAVRAAEAESGRMALGVLTHWYGPGQGRASGHPGLLAQLHLEYADGRREVFGTGPGWRAAEAPYAQAGYRNDEGDPIEHALAPLPAGWDSPGFAEGPGWGPGVVLGTHPREEFPALHPRRAHTAEEQVDPVRWLTAADGTRVADFGAVRALRPHAPFDGASGPGETVRLRAGYSLRADGRVDEAKTPSQNTDMSFLAGPGFADTNTDTDTGAADGAAPGAPFEARVHLGFRYLEIEARGAQGGVPAGVSAAVVRAAHPEAPAAVETSDSRLNRVLALLQDSALHGVQERFTDTPTREKGQFLADAVNISLATMAAFGEREFTRQALREFVWSGTRYWNAPQERGRLNAVYPNGDGKRDIPDFSLMLPEWAEAYWLNSGDDTFAAELLPALEATCGYVRRAIPDAGPCTGLVTDLPGGGGPYLHGIVDWPGPNRHGYDMAAAARTAVNAQAYAALTSTSRLAGVLGREALAASLRDSAAALAAAMEAKLRVDGVLVDGLHADGVPSRHGSQHASASPLAVGATLADHRSADAWRAASLGLQMGPMTWHRLLAALVREGLVEEALALVLDDSSRGPLAWLDAGATFAWESWEIVEGTDYSQSHAWAAAAWPVLVDGILGLRRVAPGRFEVRPPACRLERARAELPVEQGRLGISWRRSDAGVELECELPPGTEALVTVPDTTHDAAPRLLGPGRHTLGPARWGIR</sequence>
<dbReference type="Pfam" id="PF25788">
    <property type="entry name" value="Ig_Rha78A_N"/>
    <property type="match status" value="1"/>
</dbReference>
<dbReference type="InterPro" id="IPR008928">
    <property type="entry name" value="6-hairpin_glycosidase_sf"/>
</dbReference>
<feature type="compositionally biased region" description="Basic and acidic residues" evidence="4">
    <location>
        <begin position="268"/>
        <end position="280"/>
    </location>
</feature>
<gene>
    <name evidence="7" type="ORF">AB5L97_15255</name>
</gene>
<dbReference type="Gene3D" id="2.60.120.560">
    <property type="entry name" value="Exo-inulinase, domain 1"/>
    <property type="match status" value="1"/>
</dbReference>
<dbReference type="InterPro" id="IPR035396">
    <property type="entry name" value="Bac_rhamnosid6H"/>
</dbReference>
<dbReference type="InterPro" id="IPR013783">
    <property type="entry name" value="Ig-like_fold"/>
</dbReference>
<dbReference type="Gene3D" id="1.50.10.10">
    <property type="match status" value="1"/>
</dbReference>
<dbReference type="PANTHER" id="PTHR33307:SF6">
    <property type="entry name" value="ALPHA-RHAMNOSIDASE (EUROFUNG)-RELATED"/>
    <property type="match status" value="1"/>
</dbReference>
<feature type="region of interest" description="Disordered" evidence="4">
    <location>
        <begin position="50"/>
        <end position="71"/>
    </location>
</feature>
<evidence type="ECO:0000256" key="3">
    <source>
        <dbReference type="ARBA" id="ARBA00022801"/>
    </source>
</evidence>
<dbReference type="InterPro" id="IPR012341">
    <property type="entry name" value="6hp_glycosidase-like_sf"/>
</dbReference>
<evidence type="ECO:0000313" key="7">
    <source>
        <dbReference type="EMBL" id="XDP44613.1"/>
    </source>
</evidence>
<evidence type="ECO:0000259" key="5">
    <source>
        <dbReference type="Pfam" id="PF17389"/>
    </source>
</evidence>
<reference evidence="7" key="1">
    <citation type="submission" date="2024-07" db="EMBL/GenBank/DDBJ databases">
        <authorList>
            <person name="fu j."/>
        </authorList>
    </citation>
    <scope>NUCLEOTIDE SEQUENCE</scope>
    <source>
        <strain evidence="7">P10A9</strain>
    </source>
</reference>
<feature type="domain" description="Alpha-L-rhamnosidase C-terminal" evidence="6">
    <location>
        <begin position="1037"/>
        <end position="1102"/>
    </location>
</feature>
<dbReference type="Gene3D" id="2.60.420.10">
    <property type="entry name" value="Maltose phosphorylase, domain 3"/>
    <property type="match status" value="1"/>
</dbReference>
<feature type="domain" description="Alpha-L-rhamnosidase six-hairpin glycosidase" evidence="5">
    <location>
        <begin position="683"/>
        <end position="1026"/>
    </location>
</feature>
<dbReference type="KEGG" id="spue:AB5L97_15255"/>
<dbReference type="RefSeq" id="WP_369045292.1">
    <property type="nucleotide sequence ID" value="NZ_CP163302.1"/>
</dbReference>
<evidence type="ECO:0000256" key="2">
    <source>
        <dbReference type="ARBA" id="ARBA00012652"/>
    </source>
</evidence>
<dbReference type="Gene3D" id="2.60.120.260">
    <property type="entry name" value="Galactose-binding domain-like"/>
    <property type="match status" value="2"/>
</dbReference>
<dbReference type="InterPro" id="IPR035398">
    <property type="entry name" value="Bac_rhamnosid_C"/>
</dbReference>
<comment type="catalytic activity">
    <reaction evidence="1">
        <text>Hydrolysis of terminal non-reducing alpha-L-rhamnose residues in alpha-L-rhamnosides.</text>
        <dbReference type="EC" id="3.2.1.40"/>
    </reaction>
</comment>
<dbReference type="GO" id="GO:0005975">
    <property type="term" value="P:carbohydrate metabolic process"/>
    <property type="evidence" value="ECO:0007669"/>
    <property type="project" value="InterPro"/>
</dbReference>
<dbReference type="AlphaFoldDB" id="A0AB39L1Y8"/>
<feature type="compositionally biased region" description="Polar residues" evidence="4">
    <location>
        <begin position="1"/>
        <end position="15"/>
    </location>
</feature>
<dbReference type="GO" id="GO:0030596">
    <property type="term" value="F:alpha-L-rhamnosidase activity"/>
    <property type="evidence" value="ECO:0007669"/>
    <property type="project" value="UniProtKB-EC"/>
</dbReference>
<dbReference type="Pfam" id="PF17389">
    <property type="entry name" value="Bac_rhamnosid6H"/>
    <property type="match status" value="1"/>
</dbReference>
<feature type="region of interest" description="Disordered" evidence="4">
    <location>
        <begin position="1"/>
        <end position="24"/>
    </location>
</feature>
<evidence type="ECO:0000256" key="1">
    <source>
        <dbReference type="ARBA" id="ARBA00001445"/>
    </source>
</evidence>
<proteinExistence type="predicted"/>
<dbReference type="InterPro" id="IPR016007">
    <property type="entry name" value="Alpha_rhamnosid"/>
</dbReference>
<evidence type="ECO:0000259" key="6">
    <source>
        <dbReference type="Pfam" id="PF17390"/>
    </source>
</evidence>